<dbReference type="RefSeq" id="WP_171225495.1">
    <property type="nucleotide sequence ID" value="NZ_CP053085.1"/>
</dbReference>
<accession>A0A6M4ITB5</accession>
<organism evidence="2 3">
    <name type="scientific">Gemmatimonas groenlandica</name>
    <dbReference type="NCBI Taxonomy" id="2732249"/>
    <lineage>
        <taxon>Bacteria</taxon>
        <taxon>Pseudomonadati</taxon>
        <taxon>Gemmatimonadota</taxon>
        <taxon>Gemmatimonadia</taxon>
        <taxon>Gemmatimonadales</taxon>
        <taxon>Gemmatimonadaceae</taxon>
        <taxon>Gemmatimonas</taxon>
    </lineage>
</organism>
<sequence>MRPFLLVAGVLAVAAATACGDERSITTEPVGALGFGTNFLRTSTNLPRGTVTYPVAIVASATPATDSVIITLAGLDTLTTGSYTVWFANDSATKFAPATALNIVATRRDSSLNAAGDPVFTNTTFTTTGASFRAGGSNIALRVAVSRVSAPALVATDSLNTVLISIEPGAAGAAPGEVRPLWARRSQANASRVSSLRFGTFGRGIPAQPGNPGANQEFVVATNGAMTIVPRGRVEVRGNIMILNDSNYFRPPVGYYYNAYGVKLDTTGRFNDTTYLGRRTAPYPDRAISLYEADKTNPAPSVVFDSPRVIFAMASRLSADTIPDATGSPAWKNYGFVRVNLQPKAGIEGRMGSATILEATLPPSIRGR</sequence>
<keyword evidence="1" id="KW-0732">Signal</keyword>
<reference evidence="2 3" key="1">
    <citation type="submission" date="2020-05" db="EMBL/GenBank/DDBJ databases">
        <title>Complete genome sequence of Gemmatimonas greenlandica TET16.</title>
        <authorList>
            <person name="Zeng Y."/>
        </authorList>
    </citation>
    <scope>NUCLEOTIDE SEQUENCE [LARGE SCALE GENOMIC DNA]</scope>
    <source>
        <strain evidence="2 3">TET16</strain>
    </source>
</reference>
<evidence type="ECO:0000313" key="2">
    <source>
        <dbReference type="EMBL" id="QJR36062.1"/>
    </source>
</evidence>
<keyword evidence="3" id="KW-1185">Reference proteome</keyword>
<gene>
    <name evidence="2" type="ORF">HKW67_11350</name>
</gene>
<dbReference type="EMBL" id="CP053085">
    <property type="protein sequence ID" value="QJR36062.1"/>
    <property type="molecule type" value="Genomic_DNA"/>
</dbReference>
<dbReference type="KEGG" id="ggr:HKW67_11350"/>
<protein>
    <submittedName>
        <fullName evidence="2">Uncharacterized protein</fullName>
    </submittedName>
</protein>
<proteinExistence type="predicted"/>
<name>A0A6M4ITB5_9BACT</name>
<feature type="signal peptide" evidence="1">
    <location>
        <begin position="1"/>
        <end position="20"/>
    </location>
</feature>
<evidence type="ECO:0000313" key="3">
    <source>
        <dbReference type="Proteomes" id="UP000500938"/>
    </source>
</evidence>
<dbReference type="PROSITE" id="PS51257">
    <property type="entry name" value="PROKAR_LIPOPROTEIN"/>
    <property type="match status" value="1"/>
</dbReference>
<feature type="chain" id="PRO_5026880717" evidence="1">
    <location>
        <begin position="21"/>
        <end position="368"/>
    </location>
</feature>
<dbReference type="AlphaFoldDB" id="A0A6M4ITB5"/>
<dbReference type="Proteomes" id="UP000500938">
    <property type="component" value="Chromosome"/>
</dbReference>
<evidence type="ECO:0000256" key="1">
    <source>
        <dbReference type="SAM" id="SignalP"/>
    </source>
</evidence>